<dbReference type="PANTHER" id="PTHR43654">
    <property type="entry name" value="GLUTAMATE 5-KINASE"/>
    <property type="match status" value="1"/>
</dbReference>
<dbReference type="InterPro" id="IPR002478">
    <property type="entry name" value="PUA"/>
</dbReference>
<dbReference type="PROSITE" id="PS50890">
    <property type="entry name" value="PUA"/>
    <property type="match status" value="1"/>
</dbReference>
<dbReference type="EMBL" id="BMZB01000001">
    <property type="protein sequence ID" value="GGZ22437.1"/>
    <property type="molecule type" value="Genomic_DNA"/>
</dbReference>
<keyword evidence="6 8" id="KW-0418">Kinase</keyword>
<protein>
    <recommendedName>
        <fullName evidence="8">Glutamate 5-kinase</fullName>
        <ecNumber evidence="8">2.7.2.11</ecNumber>
    </recommendedName>
    <alternativeName>
        <fullName evidence="8">Gamma-glutamyl kinase</fullName>
        <shortName evidence="8">GK</shortName>
    </alternativeName>
</protein>
<dbReference type="InterPro" id="IPR015947">
    <property type="entry name" value="PUA-like_sf"/>
</dbReference>
<comment type="similarity">
    <text evidence="8">Belongs to the glutamate 5-kinase family.</text>
</comment>
<evidence type="ECO:0000256" key="4">
    <source>
        <dbReference type="ARBA" id="ARBA00022679"/>
    </source>
</evidence>
<dbReference type="PROSITE" id="PS00902">
    <property type="entry name" value="GLUTAMATE_5_KINASE"/>
    <property type="match status" value="1"/>
</dbReference>
<feature type="domain" description="PUA" evidence="9">
    <location>
        <begin position="295"/>
        <end position="377"/>
    </location>
</feature>
<evidence type="ECO:0000256" key="5">
    <source>
        <dbReference type="ARBA" id="ARBA00022741"/>
    </source>
</evidence>
<keyword evidence="5 8" id="KW-0547">Nucleotide-binding</keyword>
<evidence type="ECO:0000313" key="10">
    <source>
        <dbReference type="EMBL" id="GGZ22437.1"/>
    </source>
</evidence>
<evidence type="ECO:0000256" key="3">
    <source>
        <dbReference type="ARBA" id="ARBA00022650"/>
    </source>
</evidence>
<evidence type="ECO:0000313" key="11">
    <source>
        <dbReference type="Proteomes" id="UP000662572"/>
    </source>
</evidence>
<dbReference type="GO" id="GO:0003723">
    <property type="term" value="F:RNA binding"/>
    <property type="evidence" value="ECO:0007669"/>
    <property type="project" value="InterPro"/>
</dbReference>
<feature type="binding site" evidence="8">
    <location>
        <position position="166"/>
    </location>
    <ligand>
        <name>substrate</name>
    </ligand>
</feature>
<keyword evidence="7 8" id="KW-0067">ATP-binding</keyword>
<name>A0A918UNH0_9CAUL</name>
<comment type="catalytic activity">
    <reaction evidence="8">
        <text>L-glutamate + ATP = L-glutamyl 5-phosphate + ADP</text>
        <dbReference type="Rhea" id="RHEA:14877"/>
        <dbReference type="ChEBI" id="CHEBI:29985"/>
        <dbReference type="ChEBI" id="CHEBI:30616"/>
        <dbReference type="ChEBI" id="CHEBI:58274"/>
        <dbReference type="ChEBI" id="CHEBI:456216"/>
        <dbReference type="EC" id="2.7.2.11"/>
    </reaction>
</comment>
<evidence type="ECO:0000256" key="1">
    <source>
        <dbReference type="ARBA" id="ARBA00022490"/>
    </source>
</evidence>
<dbReference type="Pfam" id="PF01472">
    <property type="entry name" value="PUA"/>
    <property type="match status" value="1"/>
</dbReference>
<comment type="pathway">
    <text evidence="8">Amino-acid biosynthesis; L-proline biosynthesis; L-glutamate 5-semialdehyde from L-glutamate: step 1/2.</text>
</comment>
<comment type="caution">
    <text evidence="10">The sequence shown here is derived from an EMBL/GenBank/DDBJ whole genome shotgun (WGS) entry which is preliminary data.</text>
</comment>
<dbReference type="SUPFAM" id="SSF88697">
    <property type="entry name" value="PUA domain-like"/>
    <property type="match status" value="1"/>
</dbReference>
<dbReference type="CDD" id="cd21157">
    <property type="entry name" value="PUA_G5K"/>
    <property type="match status" value="1"/>
</dbReference>
<dbReference type="InterPro" id="IPR019797">
    <property type="entry name" value="Glutamate_5-kinase_CS"/>
</dbReference>
<evidence type="ECO:0000256" key="6">
    <source>
        <dbReference type="ARBA" id="ARBA00022777"/>
    </source>
</evidence>
<dbReference type="InterPro" id="IPR001057">
    <property type="entry name" value="Glu/AcGlu_kinase"/>
</dbReference>
<dbReference type="Proteomes" id="UP000662572">
    <property type="component" value="Unassembled WGS sequence"/>
</dbReference>
<dbReference type="RefSeq" id="WP_189484698.1">
    <property type="nucleotide sequence ID" value="NZ_BMZB01000001.1"/>
</dbReference>
<sequence>MTVMAAKTEVLTLPEPLLKARRLTVKIGSALVVNAETGEADIDWMRGMAQDVAALMREGKQVMIVSSGAGALGRRYLGLTGSRLRLDQKQAAAAVGQPRLMQAWEGVFNELGLKTAQVLLTREDTEKRRRWLNARATIETLFDLGCVPIVNENDTVVTEEIRYGDNDRLAARAAQLVQSEALILLSDIDGLYTADPRKNPEARHIPLVEKLDADIEAMAGGANTSAGVGTGGMATKIAAARIAGSAGCSTTIAYGAMLRPLSALGSGAKFTLIRAQSSVTAAYKAWIAGTVVPAGEVVLDDGAVAALKSGKSLLPSGIVEVHGSFDKGDSISILGVNGCEHARGIVAYGADEIRLIKGRPSKEIEGLLGYTAGDVIIHRDNMAFI</sequence>
<feature type="binding site" evidence="8">
    <location>
        <position position="26"/>
    </location>
    <ligand>
        <name>ATP</name>
        <dbReference type="ChEBI" id="CHEBI:30616"/>
    </ligand>
</feature>
<dbReference type="EC" id="2.7.2.11" evidence="8"/>
<dbReference type="Gene3D" id="3.40.1160.10">
    <property type="entry name" value="Acetylglutamate kinase-like"/>
    <property type="match status" value="2"/>
</dbReference>
<dbReference type="InterPro" id="IPR036974">
    <property type="entry name" value="PUA_sf"/>
</dbReference>
<dbReference type="InterPro" id="IPR005715">
    <property type="entry name" value="Glu_5kinase/COase_Synthase"/>
</dbReference>
<dbReference type="HAMAP" id="MF_00456">
    <property type="entry name" value="ProB"/>
    <property type="match status" value="1"/>
</dbReference>
<gene>
    <name evidence="8 10" type="primary">proB</name>
    <name evidence="10" type="ORF">GCM10011273_04120</name>
</gene>
<dbReference type="PIRSF" id="PIRSF000729">
    <property type="entry name" value="GK"/>
    <property type="match status" value="1"/>
</dbReference>
<keyword evidence="1 8" id="KW-0963">Cytoplasm</keyword>
<dbReference type="InterPro" id="IPR001048">
    <property type="entry name" value="Asp/Glu/Uridylate_kinase"/>
</dbReference>
<dbReference type="InterPro" id="IPR011529">
    <property type="entry name" value="Glu_5kinase"/>
</dbReference>
<dbReference type="PANTHER" id="PTHR43654:SF1">
    <property type="entry name" value="ISOPENTENYL PHOSPHATE KINASE"/>
    <property type="match status" value="1"/>
</dbReference>
<keyword evidence="3 8" id="KW-0641">Proline biosynthesis</keyword>
<dbReference type="GO" id="GO:0005524">
    <property type="term" value="F:ATP binding"/>
    <property type="evidence" value="ECO:0007669"/>
    <property type="project" value="UniProtKB-KW"/>
</dbReference>
<comment type="subcellular location">
    <subcellularLocation>
        <location evidence="8">Cytoplasm</location>
    </subcellularLocation>
</comment>
<dbReference type="FunFam" id="3.40.1160.10:FF:000018">
    <property type="entry name" value="Glutamate 5-kinase"/>
    <property type="match status" value="1"/>
</dbReference>
<feature type="binding site" evidence="8">
    <location>
        <begin position="230"/>
        <end position="236"/>
    </location>
    <ligand>
        <name>ATP</name>
        <dbReference type="ChEBI" id="CHEBI:30616"/>
    </ligand>
</feature>
<dbReference type="SMART" id="SM00359">
    <property type="entry name" value="PUA"/>
    <property type="match status" value="1"/>
</dbReference>
<keyword evidence="2 8" id="KW-0028">Amino-acid biosynthesis</keyword>
<dbReference type="GO" id="GO:0055129">
    <property type="term" value="P:L-proline biosynthetic process"/>
    <property type="evidence" value="ECO:0007669"/>
    <property type="project" value="UniProtKB-UniRule"/>
</dbReference>
<dbReference type="InterPro" id="IPR041739">
    <property type="entry name" value="G5K_ProB"/>
</dbReference>
<evidence type="ECO:0000256" key="2">
    <source>
        <dbReference type="ARBA" id="ARBA00022605"/>
    </source>
</evidence>
<reference evidence="10" key="2">
    <citation type="submission" date="2020-09" db="EMBL/GenBank/DDBJ databases">
        <authorList>
            <person name="Sun Q."/>
            <person name="Kim S."/>
        </authorList>
    </citation>
    <scope>NUCLEOTIDE SEQUENCE</scope>
    <source>
        <strain evidence="10">KCTC 32296</strain>
    </source>
</reference>
<feature type="binding site" evidence="8">
    <location>
        <position position="67"/>
    </location>
    <ligand>
        <name>substrate</name>
    </ligand>
</feature>
<dbReference type="SUPFAM" id="SSF53633">
    <property type="entry name" value="Carbamate kinase-like"/>
    <property type="match status" value="1"/>
</dbReference>
<dbReference type="CDD" id="cd04242">
    <property type="entry name" value="AAK_G5K_ProB"/>
    <property type="match status" value="1"/>
</dbReference>
<evidence type="ECO:0000259" key="9">
    <source>
        <dbReference type="SMART" id="SM00359"/>
    </source>
</evidence>
<accession>A0A918UNH0</accession>
<dbReference type="PRINTS" id="PR00474">
    <property type="entry name" value="GLU5KINASE"/>
</dbReference>
<keyword evidence="11" id="KW-1185">Reference proteome</keyword>
<evidence type="ECO:0000256" key="7">
    <source>
        <dbReference type="ARBA" id="ARBA00022840"/>
    </source>
</evidence>
<dbReference type="InterPro" id="IPR036393">
    <property type="entry name" value="AceGlu_kinase-like_sf"/>
</dbReference>
<dbReference type="Gene3D" id="2.30.130.10">
    <property type="entry name" value="PUA domain"/>
    <property type="match status" value="1"/>
</dbReference>
<dbReference type="GO" id="GO:0005829">
    <property type="term" value="C:cytosol"/>
    <property type="evidence" value="ECO:0007669"/>
    <property type="project" value="TreeGrafter"/>
</dbReference>
<evidence type="ECO:0000256" key="8">
    <source>
        <dbReference type="HAMAP-Rule" id="MF_00456"/>
    </source>
</evidence>
<proteinExistence type="inferred from homology"/>
<comment type="function">
    <text evidence="8">Catalyzes the transfer of a phosphate group to glutamate to form L-glutamate 5-phosphate.</text>
</comment>
<reference evidence="10" key="1">
    <citation type="journal article" date="2014" name="Int. J. Syst. Evol. Microbiol.">
        <title>Complete genome sequence of Corynebacterium casei LMG S-19264T (=DSM 44701T), isolated from a smear-ripened cheese.</title>
        <authorList>
            <consortium name="US DOE Joint Genome Institute (JGI-PGF)"/>
            <person name="Walter F."/>
            <person name="Albersmeier A."/>
            <person name="Kalinowski J."/>
            <person name="Ruckert C."/>
        </authorList>
    </citation>
    <scope>NUCLEOTIDE SEQUENCE</scope>
    <source>
        <strain evidence="10">KCTC 32296</strain>
    </source>
</reference>
<dbReference type="NCBIfam" id="TIGR01027">
    <property type="entry name" value="proB"/>
    <property type="match status" value="1"/>
</dbReference>
<dbReference type="Pfam" id="PF00696">
    <property type="entry name" value="AA_kinase"/>
    <property type="match status" value="1"/>
</dbReference>
<dbReference type="GO" id="GO:0004349">
    <property type="term" value="F:glutamate 5-kinase activity"/>
    <property type="evidence" value="ECO:0007669"/>
    <property type="project" value="UniProtKB-UniRule"/>
</dbReference>
<keyword evidence="4 8" id="KW-0808">Transferase</keyword>
<feature type="binding site" evidence="8">
    <location>
        <position position="154"/>
    </location>
    <ligand>
        <name>substrate</name>
    </ligand>
</feature>
<organism evidence="10 11">
    <name type="scientific">Asticcacaulis endophyticus</name>
    <dbReference type="NCBI Taxonomy" id="1395890"/>
    <lineage>
        <taxon>Bacteria</taxon>
        <taxon>Pseudomonadati</taxon>
        <taxon>Pseudomonadota</taxon>
        <taxon>Alphaproteobacteria</taxon>
        <taxon>Caulobacterales</taxon>
        <taxon>Caulobacteraceae</taxon>
        <taxon>Asticcacaulis</taxon>
    </lineage>
</organism>
<dbReference type="AlphaFoldDB" id="A0A918UNH0"/>
<feature type="binding site" evidence="8">
    <location>
        <begin position="186"/>
        <end position="187"/>
    </location>
    <ligand>
        <name>ATP</name>
        <dbReference type="ChEBI" id="CHEBI:30616"/>
    </ligand>
</feature>